<evidence type="ECO:0000256" key="1">
    <source>
        <dbReference type="SAM" id="MobiDB-lite"/>
    </source>
</evidence>
<accession>A0ABR5PML6</accession>
<proteinExistence type="predicted"/>
<name>A0ABR5PML6_9LACO</name>
<gene>
    <name evidence="2" type="ORF">FC65_GL000669</name>
</gene>
<feature type="compositionally biased region" description="Basic and acidic residues" evidence="1">
    <location>
        <begin position="36"/>
        <end position="46"/>
    </location>
</feature>
<evidence type="ECO:0000313" key="2">
    <source>
        <dbReference type="EMBL" id="KRM30331.1"/>
    </source>
</evidence>
<organism evidence="2 3">
    <name type="scientific">Ligilactobacillus acidipiscis DSM 15836</name>
    <dbReference type="NCBI Taxonomy" id="1423716"/>
    <lineage>
        <taxon>Bacteria</taxon>
        <taxon>Bacillati</taxon>
        <taxon>Bacillota</taxon>
        <taxon>Bacilli</taxon>
        <taxon>Lactobacillales</taxon>
        <taxon>Lactobacillaceae</taxon>
        <taxon>Ligilactobacillus</taxon>
    </lineage>
</organism>
<keyword evidence="3" id="KW-1185">Reference proteome</keyword>
<evidence type="ECO:0008006" key="4">
    <source>
        <dbReference type="Google" id="ProtNLM"/>
    </source>
</evidence>
<comment type="caution">
    <text evidence="2">The sequence shown here is derived from an EMBL/GenBank/DDBJ whole genome shotgun (WGS) entry which is preliminary data.</text>
</comment>
<protein>
    <recommendedName>
        <fullName evidence="4">DUF5067 domain-containing protein</fullName>
    </recommendedName>
</protein>
<evidence type="ECO:0000313" key="3">
    <source>
        <dbReference type="Proteomes" id="UP000051217"/>
    </source>
</evidence>
<feature type="region of interest" description="Disordered" evidence="1">
    <location>
        <begin position="33"/>
        <end position="63"/>
    </location>
</feature>
<sequence>MRKYLGELKMKRSIVSALSILGVGLILAGCGSSSADKSDNAGKEPKTTASAKGKTEKKDNQHIKNGPLLKVGQWKTDSTWGKTTLEKITAPKSVIKDGPLEITINTISLYKIEPQNDDERQMANDGFQTSGVTNPYYTIHIDYNVKNTSSDTVQLNGLKSVVTSTGQDLGIDSGLVDDGTGLEVAPNANKGTAAEGLLNKGDEKKVNKVTLQFDEAVNSDSFDSMGSAQPMDFDLK</sequence>
<reference evidence="2 3" key="1">
    <citation type="journal article" date="2015" name="Genome Announc.">
        <title>Expanding the biotechnology potential of lactobacilli through comparative genomics of 213 strains and associated genera.</title>
        <authorList>
            <person name="Sun Z."/>
            <person name="Harris H.M."/>
            <person name="McCann A."/>
            <person name="Guo C."/>
            <person name="Argimon S."/>
            <person name="Zhang W."/>
            <person name="Yang X."/>
            <person name="Jeffery I.B."/>
            <person name="Cooney J.C."/>
            <person name="Kagawa T.F."/>
            <person name="Liu W."/>
            <person name="Song Y."/>
            <person name="Salvetti E."/>
            <person name="Wrobel A."/>
            <person name="Rasinkangas P."/>
            <person name="Parkhill J."/>
            <person name="Rea M.C."/>
            <person name="O'Sullivan O."/>
            <person name="Ritari J."/>
            <person name="Douillard F.P."/>
            <person name="Paul Ross R."/>
            <person name="Yang R."/>
            <person name="Briner A.E."/>
            <person name="Felis G.E."/>
            <person name="de Vos W.M."/>
            <person name="Barrangou R."/>
            <person name="Klaenhammer T.R."/>
            <person name="Caufield P.W."/>
            <person name="Cui Y."/>
            <person name="Zhang H."/>
            <person name="O'Toole P.W."/>
        </authorList>
    </citation>
    <scope>NUCLEOTIDE SEQUENCE [LARGE SCALE GENOMIC DNA]</scope>
    <source>
        <strain evidence="2 3">DSM 15836</strain>
    </source>
</reference>
<feature type="compositionally biased region" description="Basic and acidic residues" evidence="1">
    <location>
        <begin position="53"/>
        <end position="62"/>
    </location>
</feature>
<dbReference type="Proteomes" id="UP000051217">
    <property type="component" value="Unassembled WGS sequence"/>
</dbReference>
<dbReference type="PROSITE" id="PS51257">
    <property type="entry name" value="PROKAR_LIPOPROTEIN"/>
    <property type="match status" value="1"/>
</dbReference>
<dbReference type="EMBL" id="AZFI01000017">
    <property type="protein sequence ID" value="KRM30331.1"/>
    <property type="molecule type" value="Genomic_DNA"/>
</dbReference>